<dbReference type="SUPFAM" id="SSF55811">
    <property type="entry name" value="Nudix"/>
    <property type="match status" value="1"/>
</dbReference>
<dbReference type="InterPro" id="IPR036390">
    <property type="entry name" value="WH_DNA-bd_sf"/>
</dbReference>
<dbReference type="Pfam" id="PF21906">
    <property type="entry name" value="WHD_NrtR"/>
    <property type="match status" value="1"/>
</dbReference>
<gene>
    <name evidence="3" type="ORF">EDD32_3600</name>
</gene>
<dbReference type="SUPFAM" id="SSF46785">
    <property type="entry name" value="Winged helix' DNA-binding domain"/>
    <property type="match status" value="1"/>
</dbReference>
<dbReference type="RefSeq" id="WP_211338885.1">
    <property type="nucleotide sequence ID" value="NZ_RKRA01000001.1"/>
</dbReference>
<reference evidence="3 4" key="1">
    <citation type="submission" date="2018-11" db="EMBL/GenBank/DDBJ databases">
        <title>Sequencing the genomes of 1000 actinobacteria strains.</title>
        <authorList>
            <person name="Klenk H.-P."/>
        </authorList>
    </citation>
    <scope>NUCLEOTIDE SEQUENCE [LARGE SCALE GENOMIC DNA]</scope>
    <source>
        <strain evidence="3 4">DSM 14418</strain>
    </source>
</reference>
<dbReference type="Gene3D" id="1.10.10.10">
    <property type="entry name" value="Winged helix-like DNA-binding domain superfamily/Winged helix DNA-binding domain"/>
    <property type="match status" value="1"/>
</dbReference>
<evidence type="ECO:0000259" key="2">
    <source>
        <dbReference type="Pfam" id="PF21906"/>
    </source>
</evidence>
<comment type="caution">
    <text evidence="3">The sequence shown here is derived from an EMBL/GenBank/DDBJ whole genome shotgun (WGS) entry which is preliminary data.</text>
</comment>
<dbReference type="InterPro" id="IPR036388">
    <property type="entry name" value="WH-like_DNA-bd_sf"/>
</dbReference>
<dbReference type="InterPro" id="IPR054105">
    <property type="entry name" value="WHD_NrtR"/>
</dbReference>
<feature type="domain" description="NrtR DNA-binding winged helix" evidence="2">
    <location>
        <begin position="168"/>
        <end position="225"/>
    </location>
</feature>
<proteinExistence type="predicted"/>
<evidence type="ECO:0000256" key="1">
    <source>
        <dbReference type="SAM" id="MobiDB-lite"/>
    </source>
</evidence>
<dbReference type="Gene3D" id="3.90.79.10">
    <property type="entry name" value="Nucleoside Triphosphate Pyrophosphohydrolase"/>
    <property type="match status" value="1"/>
</dbReference>
<protein>
    <recommendedName>
        <fullName evidence="2">NrtR DNA-binding winged helix domain-containing protein</fullName>
    </recommendedName>
</protein>
<dbReference type="EMBL" id="RKRA01000001">
    <property type="protein sequence ID" value="RPF29045.1"/>
    <property type="molecule type" value="Genomic_DNA"/>
</dbReference>
<keyword evidence="4" id="KW-1185">Reference proteome</keyword>
<dbReference type="AlphaFoldDB" id="A0A3N5A6L9"/>
<evidence type="ECO:0000313" key="4">
    <source>
        <dbReference type="Proteomes" id="UP000280726"/>
    </source>
</evidence>
<feature type="region of interest" description="Disordered" evidence="1">
    <location>
        <begin position="208"/>
        <end position="248"/>
    </location>
</feature>
<accession>A0A3N5A6L9</accession>
<organism evidence="3 4">
    <name type="scientific">Georgenia muralis</name>
    <dbReference type="NCBI Taxonomy" id="154117"/>
    <lineage>
        <taxon>Bacteria</taxon>
        <taxon>Bacillati</taxon>
        <taxon>Actinomycetota</taxon>
        <taxon>Actinomycetes</taxon>
        <taxon>Micrococcales</taxon>
        <taxon>Bogoriellaceae</taxon>
        <taxon>Georgenia</taxon>
    </lineage>
</organism>
<dbReference type="Proteomes" id="UP000280726">
    <property type="component" value="Unassembled WGS sequence"/>
</dbReference>
<dbReference type="InterPro" id="IPR015797">
    <property type="entry name" value="NUDIX_hydrolase-like_dom_sf"/>
</dbReference>
<evidence type="ECO:0000313" key="3">
    <source>
        <dbReference type="EMBL" id="RPF29045.1"/>
    </source>
</evidence>
<name>A0A3N5A6L9_9MICO</name>
<sequence length="248" mass="27287">MRNNDDLTGYPRPNVAVDLAVLTVAPDRSPDPARPDGQLVVLVQDRETGPAGPALPGRFLRERQHIPGAVADVLRLKVGLKVPVPAPHLLRVFDDPDRDPRAWTISLGHALVLPHEVLRMGRGRLVGVDLTGALVSDDPLLFDHGTIVREAAAAMRDRYEHLPDPDGLLGTEFTLAELRACHEAVLGERLLKDTFNRRMSEHLEPVLERGSTLTRSAGGRPARVFTKSGDADHRATSRRRLQLPRESV</sequence>